<evidence type="ECO:0000259" key="6">
    <source>
        <dbReference type="Pfam" id="PF01368"/>
    </source>
</evidence>
<dbReference type="GO" id="GO:0003676">
    <property type="term" value="F:nucleic acid binding"/>
    <property type="evidence" value="ECO:0007669"/>
    <property type="project" value="InterPro"/>
</dbReference>
<dbReference type="EMBL" id="DF977003">
    <property type="protein sequence ID" value="GAQ26089.1"/>
    <property type="molecule type" value="Genomic_DNA"/>
</dbReference>
<evidence type="ECO:0000256" key="1">
    <source>
        <dbReference type="ARBA" id="ARBA00005915"/>
    </source>
</evidence>
<dbReference type="InterPro" id="IPR004610">
    <property type="entry name" value="RecJ"/>
</dbReference>
<keyword evidence="10" id="KW-1185">Reference proteome</keyword>
<dbReference type="SUPFAM" id="SSF64182">
    <property type="entry name" value="DHH phosphoesterases"/>
    <property type="match status" value="1"/>
</dbReference>
<dbReference type="PANTHER" id="PTHR30255">
    <property type="entry name" value="SINGLE-STRANDED-DNA-SPECIFIC EXONUCLEASE RECJ"/>
    <property type="match status" value="1"/>
</dbReference>
<comment type="similarity">
    <text evidence="1">Belongs to the RecJ family.</text>
</comment>
<evidence type="ECO:0000256" key="4">
    <source>
        <dbReference type="ARBA" id="ARBA00022801"/>
    </source>
</evidence>
<dbReference type="InterPro" id="IPR038763">
    <property type="entry name" value="DHH_sf"/>
</dbReference>
<organism evidence="9">
    <name type="scientific">Tepidanaerobacter syntrophicus</name>
    <dbReference type="NCBI Taxonomy" id="224999"/>
    <lineage>
        <taxon>Bacteria</taxon>
        <taxon>Bacillati</taxon>
        <taxon>Bacillota</taxon>
        <taxon>Clostridia</taxon>
        <taxon>Thermosediminibacterales</taxon>
        <taxon>Tepidanaerobacteraceae</taxon>
        <taxon>Tepidanaerobacter</taxon>
    </lineage>
</organism>
<evidence type="ECO:0000256" key="5">
    <source>
        <dbReference type="ARBA" id="ARBA00022839"/>
    </source>
</evidence>
<dbReference type="GO" id="GO:0008409">
    <property type="term" value="F:5'-3' exonuclease activity"/>
    <property type="evidence" value="ECO:0007669"/>
    <property type="project" value="InterPro"/>
</dbReference>
<dbReference type="AlphaFoldDB" id="A0A0U9HGX4"/>
<dbReference type="STRING" id="224999.GCA_001485475_02128"/>
<protein>
    <recommendedName>
        <fullName evidence="2">Single-stranded-DNA-specific exonuclease RecJ</fullName>
    </recommendedName>
</protein>
<dbReference type="InterPro" id="IPR003156">
    <property type="entry name" value="DHHA1_dom"/>
</dbReference>
<dbReference type="Pfam" id="PF01368">
    <property type="entry name" value="DHH"/>
    <property type="match status" value="1"/>
</dbReference>
<dbReference type="PANTHER" id="PTHR30255:SF2">
    <property type="entry name" value="SINGLE-STRANDED-DNA-SPECIFIC EXONUCLEASE RECJ"/>
    <property type="match status" value="1"/>
</dbReference>
<evidence type="ECO:0000259" key="7">
    <source>
        <dbReference type="Pfam" id="PF02272"/>
    </source>
</evidence>
<keyword evidence="5 9" id="KW-0269">Exonuclease</keyword>
<reference evidence="9" key="1">
    <citation type="journal article" date="2016" name="Genome Announc.">
        <title>Draft Genome Sequence of the Syntrophic Lactate-Degrading Bacterium Tepidanaerobacter syntrophicus JLT.</title>
        <authorList>
            <person name="Matsuura N."/>
            <person name="Ohashi A."/>
            <person name="Tourlousse D.M."/>
            <person name="Sekiguchi Y."/>
        </authorList>
    </citation>
    <scope>NUCLEOTIDE SEQUENCE [LARGE SCALE GENOMIC DNA]</scope>
    <source>
        <strain evidence="9">JL</strain>
    </source>
</reference>
<dbReference type="InterPro" id="IPR001667">
    <property type="entry name" value="DDH_dom"/>
</dbReference>
<evidence type="ECO:0000313" key="9">
    <source>
        <dbReference type="EMBL" id="GAQ26089.1"/>
    </source>
</evidence>
<dbReference type="InterPro" id="IPR041122">
    <property type="entry name" value="RecJ_OB"/>
</dbReference>
<dbReference type="Pfam" id="PF02272">
    <property type="entry name" value="DHHA1"/>
    <property type="match status" value="1"/>
</dbReference>
<dbReference type="Pfam" id="PF17768">
    <property type="entry name" value="RecJ_OB"/>
    <property type="match status" value="1"/>
</dbReference>
<keyword evidence="4" id="KW-0378">Hydrolase</keyword>
<keyword evidence="3" id="KW-0540">Nuclease</keyword>
<accession>A0A0U9HGX4</accession>
<proteinExistence type="inferred from homology"/>
<gene>
    <name evidence="9" type="ORF">TSYNT_9345</name>
</gene>
<feature type="domain" description="DDH" evidence="6">
    <location>
        <begin position="78"/>
        <end position="225"/>
    </location>
</feature>
<dbReference type="Gene3D" id="3.10.310.30">
    <property type="match status" value="1"/>
</dbReference>
<dbReference type="InterPro" id="IPR051673">
    <property type="entry name" value="SSDNA_exonuclease_RecJ"/>
</dbReference>
<sequence>MINGNYKWEIGTKEEVDIAENNLHPVILQLLKKRGIITQEQIQRYIYPKLSYLYDPMLLKDIDKAVERIKKAILNKEKIVVYGDYDADGITSCAIVIKLLEKLGALPEYYIPSRLDEGYGLNTDAIQTIADTGAKLIITVDNGISAAEEVEFAKKLGLDIVITDHHEPSQNIPNAVAIVNPKQRDCNYPFKELAGVGVALKLACAFKINDAALEKEFLELAAVGTIADVVPLLDENRIIVKNGLAYLENPTNNGLKAMLTQMGLNNAALDTGKIGYLIAPRLNAAGRIGNPETALELLLCKDEAKAYELSSSLEKINQERQAIEVKIFDEAKVIIEKENLADKSSIIVISNSNWHPGVVGTVASKLVELYKRPCIVISENNGEGRGSGRSIPGFNLFEALSEFSDLFMKFGGHEQAVGLTIKTENIRKLTDELNRRFNIKDIELITEPILNIDLELNQDDISLELAKQLELMEPFGYGNTKPVFACKNLQIQTSRTVGSDFKHLKLRLKSRENNIEAIGFNFGGYKEDLDMASIMDIAFFLEVNRWNGNVEPQLNIKDLKVPFFRDELLIKIENKYYANFNSYLTYLNKNDRQVPNDIYKNKFILPGENPKAKIDYIKSVLDPKQKTAIIINTPYKAWEFAKQLQECDDISYNEFEIVYNIDSELPKILSDNIIAINPAFDCGKACCDNIVFYDAPFNENIFKKQLAQILPDAKIHLLFNKEDLRYNYLVCRRIFPTIDELKIIYQVLSRLFLNGSNNLLDLNLLEDILKKQLKIDFNKAYLLNVLKVFQEMDIIRYKIDGNYMHILDYKKNGRKIQLEFSDTYMNLYLLKKSIIDFYSKL</sequence>
<dbReference type="RefSeq" id="WP_238142711.1">
    <property type="nucleotide sequence ID" value="NZ_BSDN01000007.1"/>
</dbReference>
<evidence type="ECO:0000256" key="2">
    <source>
        <dbReference type="ARBA" id="ARBA00019841"/>
    </source>
</evidence>
<dbReference type="Proteomes" id="UP000062160">
    <property type="component" value="Unassembled WGS sequence"/>
</dbReference>
<evidence type="ECO:0000256" key="3">
    <source>
        <dbReference type="ARBA" id="ARBA00022722"/>
    </source>
</evidence>
<evidence type="ECO:0000259" key="8">
    <source>
        <dbReference type="Pfam" id="PF17768"/>
    </source>
</evidence>
<feature type="domain" description="RecJ OB" evidence="8">
    <location>
        <begin position="452"/>
        <end position="558"/>
    </location>
</feature>
<dbReference type="Gene3D" id="3.90.1640.30">
    <property type="match status" value="1"/>
</dbReference>
<evidence type="ECO:0000313" key="10">
    <source>
        <dbReference type="Proteomes" id="UP000062160"/>
    </source>
</evidence>
<feature type="domain" description="DHHA1" evidence="7">
    <location>
        <begin position="346"/>
        <end position="437"/>
    </location>
</feature>
<name>A0A0U9HGX4_9FIRM</name>
<dbReference type="GO" id="GO:0006281">
    <property type="term" value="P:DNA repair"/>
    <property type="evidence" value="ECO:0007669"/>
    <property type="project" value="InterPro"/>
</dbReference>
<dbReference type="GO" id="GO:0006310">
    <property type="term" value="P:DNA recombination"/>
    <property type="evidence" value="ECO:0007669"/>
    <property type="project" value="InterPro"/>
</dbReference>
<dbReference type="NCBIfam" id="TIGR00644">
    <property type="entry name" value="recJ"/>
    <property type="match status" value="1"/>
</dbReference>